<dbReference type="GO" id="GO:0098793">
    <property type="term" value="C:presynapse"/>
    <property type="evidence" value="ECO:0007669"/>
    <property type="project" value="GOC"/>
</dbReference>
<evidence type="ECO:0000256" key="4">
    <source>
        <dbReference type="ARBA" id="ARBA00022723"/>
    </source>
</evidence>
<dbReference type="PANTHER" id="PTHR12166">
    <property type="entry name" value="CALCIUM-DEPENDENT SECRETION ACTIVATOR"/>
    <property type="match status" value="1"/>
</dbReference>
<dbReference type="InterPro" id="IPR057457">
    <property type="entry name" value="CAPS_C2"/>
</dbReference>
<organism evidence="12 13">
    <name type="scientific">Seriola lalandi dorsalis</name>
    <dbReference type="NCBI Taxonomy" id="1841481"/>
    <lineage>
        <taxon>Eukaryota</taxon>
        <taxon>Metazoa</taxon>
        <taxon>Chordata</taxon>
        <taxon>Craniata</taxon>
        <taxon>Vertebrata</taxon>
        <taxon>Euteleostomi</taxon>
        <taxon>Actinopterygii</taxon>
        <taxon>Neopterygii</taxon>
        <taxon>Teleostei</taxon>
        <taxon>Neoteleostei</taxon>
        <taxon>Acanthomorphata</taxon>
        <taxon>Carangaria</taxon>
        <taxon>Carangiformes</taxon>
        <taxon>Carangidae</taxon>
        <taxon>Seriola</taxon>
    </lineage>
</organism>
<dbReference type="Pfam" id="PF25341">
    <property type="entry name" value="C2_CAPS"/>
    <property type="match status" value="1"/>
</dbReference>
<dbReference type="GO" id="GO:0012505">
    <property type="term" value="C:endomembrane system"/>
    <property type="evidence" value="ECO:0007669"/>
    <property type="project" value="UniProtKB-SubCell"/>
</dbReference>
<dbReference type="InterPro" id="IPR033227">
    <property type="entry name" value="CAPS"/>
</dbReference>
<dbReference type="SUPFAM" id="SSF50729">
    <property type="entry name" value="PH domain-like"/>
    <property type="match status" value="1"/>
</dbReference>
<feature type="compositionally biased region" description="Acidic residues" evidence="9">
    <location>
        <begin position="1"/>
        <end position="19"/>
    </location>
</feature>
<keyword evidence="3" id="KW-0268">Exocytosis</keyword>
<dbReference type="Pfam" id="PF06292">
    <property type="entry name" value="MUN"/>
    <property type="match status" value="2"/>
</dbReference>
<dbReference type="InterPro" id="IPR000008">
    <property type="entry name" value="C2_dom"/>
</dbReference>
<feature type="domain" description="MHD1" evidence="11">
    <location>
        <begin position="805"/>
        <end position="936"/>
    </location>
</feature>
<evidence type="ECO:0000256" key="3">
    <source>
        <dbReference type="ARBA" id="ARBA00022483"/>
    </source>
</evidence>
<evidence type="ECO:0000259" key="11">
    <source>
        <dbReference type="PROSITE" id="PS51258"/>
    </source>
</evidence>
<accession>A0A3B4YWB2</accession>
<reference evidence="12" key="1">
    <citation type="submission" date="2025-08" db="UniProtKB">
        <authorList>
            <consortium name="Ensembl"/>
        </authorList>
    </citation>
    <scope>IDENTIFICATION</scope>
</reference>
<protein>
    <submittedName>
        <fullName evidence="12">Calcium-dependent secretion activator 1-like</fullName>
    </submittedName>
</protein>
<feature type="compositionally biased region" description="Low complexity" evidence="9">
    <location>
        <begin position="28"/>
        <end position="62"/>
    </location>
</feature>
<dbReference type="SMART" id="SM01145">
    <property type="entry name" value="DUF1041"/>
    <property type="match status" value="1"/>
</dbReference>
<dbReference type="GO" id="GO:0098978">
    <property type="term" value="C:glutamatergic synapse"/>
    <property type="evidence" value="ECO:0007669"/>
    <property type="project" value="TreeGrafter"/>
</dbReference>
<evidence type="ECO:0000256" key="1">
    <source>
        <dbReference type="ARBA" id="ARBA00004308"/>
    </source>
</evidence>
<dbReference type="Ensembl" id="ENSSLDT00000033397.1">
    <property type="protein sequence ID" value="ENSSLDP00000032476.1"/>
    <property type="gene ID" value="ENSSLDG00000024839.1"/>
</dbReference>
<evidence type="ECO:0000259" key="10">
    <source>
        <dbReference type="PROSITE" id="PS50004"/>
    </source>
</evidence>
<dbReference type="InterPro" id="IPR010439">
    <property type="entry name" value="MUN_dom"/>
</dbReference>
<dbReference type="PROSITE" id="PS50004">
    <property type="entry name" value="C2"/>
    <property type="match status" value="1"/>
</dbReference>
<proteinExistence type="predicted"/>
<dbReference type="Gene3D" id="2.30.29.30">
    <property type="entry name" value="Pleckstrin-homology domain (PH domain)/Phosphotyrosine-binding domain (PTB)"/>
    <property type="match status" value="1"/>
</dbReference>
<evidence type="ECO:0000256" key="9">
    <source>
        <dbReference type="SAM" id="MobiDB-lite"/>
    </source>
</evidence>
<dbReference type="GO" id="GO:1990504">
    <property type="term" value="P:dense core granule exocytosis"/>
    <property type="evidence" value="ECO:0007669"/>
    <property type="project" value="InterPro"/>
</dbReference>
<feature type="region of interest" description="Disordered" evidence="9">
    <location>
        <begin position="1158"/>
        <end position="1177"/>
    </location>
</feature>
<evidence type="ECO:0000256" key="2">
    <source>
        <dbReference type="ARBA" id="ARBA00022448"/>
    </source>
</evidence>
<dbReference type="CDD" id="cd01234">
    <property type="entry name" value="PH_CADPS"/>
    <property type="match status" value="1"/>
</dbReference>
<dbReference type="InterPro" id="IPR014770">
    <property type="entry name" value="Munc13_1"/>
</dbReference>
<evidence type="ECO:0000256" key="6">
    <source>
        <dbReference type="ARBA" id="ARBA00023121"/>
    </source>
</evidence>
<dbReference type="GeneTree" id="ENSGT00590000083094"/>
<keyword evidence="2" id="KW-0813">Transport</keyword>
<sequence length="1177" mass="134998">MLDPSSSEEESDGIVEEESKEAMAPQAGSRISPSRTSESSGGLAPSSSRSSARPTSPSPSAASEEKEDLEKLQREEEERKKKLQLYVFVMRCIAYPFNAKQPTDMARRQQKITKQQLQQTKDRFQAFLNGDTQIVADEAFINAVQSYYEVFLKSDRVAKMVQSGGFSANDFREVFKRHIEKRVRSLPEIDGLSKETVLSSWMAKFDTIYRGDEDPRKAQQRMTASAASELILSKDQLYEMFQNILGIKKFEHQLLYQACQLDNLDEQAAQIRRELDGRLQMADQIARFPKFVSKEMEAMYIEELKSSVNQLMANLESMPVSKGGEFKLQKLKRGHNTSIIDMGQEDENTLSKSDVVLSFTLEVVIMEVQGLKSLAPNRIVYCTMEVEGGEKLQTDQAEASKPTWGTQGDFTTTHPLPAVKVKLFTESTGVLALEDKELGRVVLHPTPNSPKQSELHKMTVTKACPDQDLKIKLAIRMDKPQNMKHCGYLWAFGKNVWKRWKKRFFVLVQVSQYTFAMCSYREKKSEPQELLQLDGYTVDYSDPQPDADRAQKHGMDEFISANPCSFDHASLFEMVQRLTLDHRLNDTFCCLGWFSPGQVFVLDEYCARNGVRGCHRHLCYLRDLLERAESGAIIDPTLLHYSFAFCASHVHGNRPDGLSTVKVDEKERFEDIKERLRVILENQIVNFRYFFPFGRPEGALKATLSLLERVLMKDIVTPVPQEEVKGVIRKCLEQAAQLNYERIKEYAKIEGRLVTPAKKLEETIRLAELVIEVLQQNQEHHAEAFAWWTDLMVEHAENFLALYAIDMDAALEIQSPESWDSFPLFQLLNDFLRTDLHLCNGKFHKHLQDLYAPLVVRYVDLMESSIAQSIHKGFDRESWEPVNNGSGTSEDLFWKLDALQTFIRDLHWPEEEFAKHLESRIKLMSSNMIENCVKRTRMAFESKLTKSSKSTDFRISPTLCTMFNVMVDAKDQSAKLCAMELGQEKQFASQIDDLIEESVRDMIQLLVAKFVAILEGVLAKISRYDEGTLFSSFLSFTVKAASKYVDVPKPGMDVADGYVTFVRHSQDMLRDKVNEEVYIERLFDQWYTATMNLLGTWLTERMDQQLHVYQLKILIRITKKKYRDFRLQGVLDSTLNSKMYDTVRNRLTVEEATASVREGGMQGISMKDSDEEDEEDD</sequence>
<evidence type="ECO:0000256" key="8">
    <source>
        <dbReference type="ARBA" id="ARBA00034103"/>
    </source>
</evidence>
<dbReference type="GO" id="GO:0045921">
    <property type="term" value="P:positive regulation of exocytosis"/>
    <property type="evidence" value="ECO:0007669"/>
    <property type="project" value="TreeGrafter"/>
</dbReference>
<dbReference type="Proteomes" id="UP000261360">
    <property type="component" value="Unplaced"/>
</dbReference>
<name>A0A3B4YWB2_SERLL</name>
<keyword evidence="4" id="KW-0479">Metal-binding</keyword>
<keyword evidence="6" id="KW-0446">Lipid-binding</keyword>
<dbReference type="PROSITE" id="PS51258">
    <property type="entry name" value="MHD1"/>
    <property type="match status" value="1"/>
</dbReference>
<evidence type="ECO:0000313" key="12">
    <source>
        <dbReference type="Ensembl" id="ENSSLDP00000032476.1"/>
    </source>
</evidence>
<keyword evidence="13" id="KW-1185">Reference proteome</keyword>
<reference evidence="12" key="2">
    <citation type="submission" date="2025-09" db="UniProtKB">
        <authorList>
            <consortium name="Ensembl"/>
        </authorList>
    </citation>
    <scope>IDENTIFICATION</scope>
</reference>
<dbReference type="AlphaFoldDB" id="A0A3B4YWB2"/>
<dbReference type="GO" id="GO:0016079">
    <property type="term" value="P:synaptic vesicle exocytosis"/>
    <property type="evidence" value="ECO:0007669"/>
    <property type="project" value="InterPro"/>
</dbReference>
<comment type="subcellular location">
    <subcellularLocation>
        <location evidence="1">Endomembrane system</location>
    </subcellularLocation>
    <subcellularLocation>
        <location evidence="8">Synapse</location>
    </subcellularLocation>
</comment>
<keyword evidence="7" id="KW-0472">Membrane</keyword>
<feature type="domain" description="C2" evidence="10">
    <location>
        <begin position="341"/>
        <end position="459"/>
    </location>
</feature>
<dbReference type="Gene3D" id="1.10.357.50">
    <property type="match status" value="1"/>
</dbReference>
<feature type="region of interest" description="Disordered" evidence="9">
    <location>
        <begin position="1"/>
        <end position="75"/>
    </location>
</feature>
<evidence type="ECO:0000256" key="5">
    <source>
        <dbReference type="ARBA" id="ARBA00023018"/>
    </source>
</evidence>
<dbReference type="PANTHER" id="PTHR12166:SF6">
    <property type="entry name" value="CALCIUM-DEPENDENT SECRETION ACTIVATOR 1"/>
    <property type="match status" value="1"/>
</dbReference>
<dbReference type="FunFam" id="1.10.357.50:FF:000002">
    <property type="entry name" value="calcium-dependent secretion activator 2 isoform X7"/>
    <property type="match status" value="1"/>
</dbReference>
<dbReference type="GO" id="GO:0008289">
    <property type="term" value="F:lipid binding"/>
    <property type="evidence" value="ECO:0007669"/>
    <property type="project" value="UniProtKB-KW"/>
</dbReference>
<evidence type="ECO:0000256" key="7">
    <source>
        <dbReference type="ARBA" id="ARBA00023136"/>
    </source>
</evidence>
<keyword evidence="5" id="KW-0770">Synapse</keyword>
<evidence type="ECO:0000313" key="13">
    <source>
        <dbReference type="Proteomes" id="UP000261360"/>
    </source>
</evidence>
<dbReference type="GO" id="GO:0046872">
    <property type="term" value="F:metal ion binding"/>
    <property type="evidence" value="ECO:0007669"/>
    <property type="project" value="UniProtKB-KW"/>
</dbReference>
<dbReference type="InterPro" id="IPR011993">
    <property type="entry name" value="PH-like_dom_sf"/>
</dbReference>